<accession>A0A8H7W409</accession>
<evidence type="ECO:0000313" key="4">
    <source>
        <dbReference type="EMBL" id="KAG4414387.1"/>
    </source>
</evidence>
<dbReference type="InterPro" id="IPR036770">
    <property type="entry name" value="Ankyrin_rpt-contain_sf"/>
</dbReference>
<keyword evidence="2 3" id="KW-0040">ANK repeat</keyword>
<keyword evidence="5" id="KW-1185">Reference proteome</keyword>
<keyword evidence="1" id="KW-0677">Repeat</keyword>
<gene>
    <name evidence="4" type="ORF">IFR04_012487</name>
</gene>
<dbReference type="Gene3D" id="1.25.40.20">
    <property type="entry name" value="Ankyrin repeat-containing domain"/>
    <property type="match status" value="1"/>
</dbReference>
<dbReference type="InterPro" id="IPR002110">
    <property type="entry name" value="Ankyrin_rpt"/>
</dbReference>
<dbReference type="PROSITE" id="PS50088">
    <property type="entry name" value="ANK_REPEAT"/>
    <property type="match status" value="1"/>
</dbReference>
<sequence>MGYSQRLPRNMTGMHLAAYFGLEAVIQPLLASAQFDVDPTDGYGRTPLWWAAENGHEGIVKLLLATEKVDVDSKDRYGQTPLFREVTVRI</sequence>
<name>A0A8H7W409_9HELO</name>
<dbReference type="Pfam" id="PF12796">
    <property type="entry name" value="Ank_2"/>
    <property type="match status" value="1"/>
</dbReference>
<organism evidence="4 5">
    <name type="scientific">Cadophora malorum</name>
    <dbReference type="NCBI Taxonomy" id="108018"/>
    <lineage>
        <taxon>Eukaryota</taxon>
        <taxon>Fungi</taxon>
        <taxon>Dikarya</taxon>
        <taxon>Ascomycota</taxon>
        <taxon>Pezizomycotina</taxon>
        <taxon>Leotiomycetes</taxon>
        <taxon>Helotiales</taxon>
        <taxon>Ploettnerulaceae</taxon>
        <taxon>Cadophora</taxon>
    </lineage>
</organism>
<evidence type="ECO:0000256" key="2">
    <source>
        <dbReference type="ARBA" id="ARBA00023043"/>
    </source>
</evidence>
<dbReference type="OrthoDB" id="341259at2759"/>
<proteinExistence type="predicted"/>
<evidence type="ECO:0000256" key="3">
    <source>
        <dbReference type="PROSITE-ProRule" id="PRU00023"/>
    </source>
</evidence>
<evidence type="ECO:0000256" key="1">
    <source>
        <dbReference type="ARBA" id="ARBA00022737"/>
    </source>
</evidence>
<dbReference type="AlphaFoldDB" id="A0A8H7W409"/>
<evidence type="ECO:0000313" key="5">
    <source>
        <dbReference type="Proteomes" id="UP000664132"/>
    </source>
</evidence>
<dbReference type="SMART" id="SM00248">
    <property type="entry name" value="ANK"/>
    <property type="match status" value="2"/>
</dbReference>
<reference evidence="4" key="1">
    <citation type="submission" date="2021-02" db="EMBL/GenBank/DDBJ databases">
        <title>Genome sequence Cadophora malorum strain M34.</title>
        <authorList>
            <person name="Stefanovic E."/>
            <person name="Vu D."/>
            <person name="Scully C."/>
            <person name="Dijksterhuis J."/>
            <person name="Roader J."/>
            <person name="Houbraken J."/>
        </authorList>
    </citation>
    <scope>NUCLEOTIDE SEQUENCE</scope>
    <source>
        <strain evidence="4">M34</strain>
    </source>
</reference>
<protein>
    <recommendedName>
        <fullName evidence="6">Ankyrin</fullName>
    </recommendedName>
</protein>
<dbReference type="EMBL" id="JAFJYH010000267">
    <property type="protein sequence ID" value="KAG4414387.1"/>
    <property type="molecule type" value="Genomic_DNA"/>
</dbReference>
<dbReference type="PANTHER" id="PTHR24198:SF165">
    <property type="entry name" value="ANKYRIN REPEAT-CONTAINING PROTEIN-RELATED"/>
    <property type="match status" value="1"/>
</dbReference>
<dbReference type="Proteomes" id="UP000664132">
    <property type="component" value="Unassembled WGS sequence"/>
</dbReference>
<evidence type="ECO:0008006" key="6">
    <source>
        <dbReference type="Google" id="ProtNLM"/>
    </source>
</evidence>
<dbReference type="PANTHER" id="PTHR24198">
    <property type="entry name" value="ANKYRIN REPEAT AND PROTEIN KINASE DOMAIN-CONTAINING PROTEIN"/>
    <property type="match status" value="1"/>
</dbReference>
<feature type="repeat" description="ANK" evidence="3">
    <location>
        <begin position="43"/>
        <end position="76"/>
    </location>
</feature>
<dbReference type="PROSITE" id="PS50297">
    <property type="entry name" value="ANK_REP_REGION"/>
    <property type="match status" value="1"/>
</dbReference>
<comment type="caution">
    <text evidence="4">The sequence shown here is derived from an EMBL/GenBank/DDBJ whole genome shotgun (WGS) entry which is preliminary data.</text>
</comment>
<dbReference type="SUPFAM" id="SSF48403">
    <property type="entry name" value="Ankyrin repeat"/>
    <property type="match status" value="1"/>
</dbReference>